<evidence type="ECO:0000313" key="6">
    <source>
        <dbReference type="Proteomes" id="UP000218811"/>
    </source>
</evidence>
<name>A0A2H3JM98_WOLCO</name>
<evidence type="ECO:0000313" key="5">
    <source>
        <dbReference type="EMBL" id="PCH37127.1"/>
    </source>
</evidence>
<dbReference type="GO" id="GO:0006915">
    <property type="term" value="P:apoptotic process"/>
    <property type="evidence" value="ECO:0007669"/>
    <property type="project" value="UniProtKB-KW"/>
</dbReference>
<comment type="similarity">
    <text evidence="1">Belongs to the peptidase C14B family.</text>
</comment>
<keyword evidence="3" id="KW-0788">Thiol protease</keyword>
<dbReference type="AlphaFoldDB" id="A0A2H3JM98"/>
<keyword evidence="3" id="KW-0645">Protease</keyword>
<dbReference type="STRING" id="742152.A0A2H3JM98"/>
<dbReference type="PANTHER" id="PTHR48104:SF30">
    <property type="entry name" value="METACASPASE-1"/>
    <property type="match status" value="1"/>
</dbReference>
<dbReference type="InterPro" id="IPR011600">
    <property type="entry name" value="Pept_C14_caspase"/>
</dbReference>
<dbReference type="GO" id="GO:0005737">
    <property type="term" value="C:cytoplasm"/>
    <property type="evidence" value="ECO:0007669"/>
    <property type="project" value="TreeGrafter"/>
</dbReference>
<dbReference type="PANTHER" id="PTHR48104">
    <property type="entry name" value="METACASPASE-4"/>
    <property type="match status" value="1"/>
</dbReference>
<organism evidence="5 6">
    <name type="scientific">Wolfiporia cocos (strain MD-104)</name>
    <name type="common">Brown rot fungus</name>
    <dbReference type="NCBI Taxonomy" id="742152"/>
    <lineage>
        <taxon>Eukaryota</taxon>
        <taxon>Fungi</taxon>
        <taxon>Dikarya</taxon>
        <taxon>Basidiomycota</taxon>
        <taxon>Agaricomycotina</taxon>
        <taxon>Agaricomycetes</taxon>
        <taxon>Polyporales</taxon>
        <taxon>Phaeolaceae</taxon>
        <taxon>Wolfiporia</taxon>
    </lineage>
</organism>
<proteinExistence type="inferred from homology"/>
<dbReference type="Gene3D" id="3.40.50.12660">
    <property type="match status" value="1"/>
</dbReference>
<feature type="domain" description="Peptidase C14 caspase" evidence="4">
    <location>
        <begin position="24"/>
        <end position="158"/>
    </location>
</feature>
<evidence type="ECO:0000256" key="3">
    <source>
        <dbReference type="ARBA" id="ARBA00022807"/>
    </source>
</evidence>
<keyword evidence="6" id="KW-1185">Reference proteome</keyword>
<dbReference type="OrthoDB" id="3223806at2759"/>
<dbReference type="GO" id="GO:0004197">
    <property type="term" value="F:cysteine-type endopeptidase activity"/>
    <property type="evidence" value="ECO:0007669"/>
    <property type="project" value="InterPro"/>
</dbReference>
<dbReference type="OMA" id="NILEAMH"/>
<reference evidence="5 6" key="1">
    <citation type="journal article" date="2012" name="Science">
        <title>The Paleozoic origin of enzymatic lignin decomposition reconstructed from 31 fungal genomes.</title>
        <authorList>
            <person name="Floudas D."/>
            <person name="Binder M."/>
            <person name="Riley R."/>
            <person name="Barry K."/>
            <person name="Blanchette R.A."/>
            <person name="Henrissat B."/>
            <person name="Martinez A.T."/>
            <person name="Otillar R."/>
            <person name="Spatafora J.W."/>
            <person name="Yadav J.S."/>
            <person name="Aerts A."/>
            <person name="Benoit I."/>
            <person name="Boyd A."/>
            <person name="Carlson A."/>
            <person name="Copeland A."/>
            <person name="Coutinho P.M."/>
            <person name="de Vries R.P."/>
            <person name="Ferreira P."/>
            <person name="Findley K."/>
            <person name="Foster B."/>
            <person name="Gaskell J."/>
            <person name="Glotzer D."/>
            <person name="Gorecki P."/>
            <person name="Heitman J."/>
            <person name="Hesse C."/>
            <person name="Hori C."/>
            <person name="Igarashi K."/>
            <person name="Jurgens J.A."/>
            <person name="Kallen N."/>
            <person name="Kersten P."/>
            <person name="Kohler A."/>
            <person name="Kuees U."/>
            <person name="Kumar T.K.A."/>
            <person name="Kuo A."/>
            <person name="LaButti K."/>
            <person name="Larrondo L.F."/>
            <person name="Lindquist E."/>
            <person name="Ling A."/>
            <person name="Lombard V."/>
            <person name="Lucas S."/>
            <person name="Lundell T."/>
            <person name="Martin R."/>
            <person name="McLaughlin D.J."/>
            <person name="Morgenstern I."/>
            <person name="Morin E."/>
            <person name="Murat C."/>
            <person name="Nagy L.G."/>
            <person name="Nolan M."/>
            <person name="Ohm R.A."/>
            <person name="Patyshakuliyeva A."/>
            <person name="Rokas A."/>
            <person name="Ruiz-Duenas F.J."/>
            <person name="Sabat G."/>
            <person name="Salamov A."/>
            <person name="Samejima M."/>
            <person name="Schmutz J."/>
            <person name="Slot J.C."/>
            <person name="St John F."/>
            <person name="Stenlid J."/>
            <person name="Sun H."/>
            <person name="Sun S."/>
            <person name="Syed K."/>
            <person name="Tsang A."/>
            <person name="Wiebenga A."/>
            <person name="Young D."/>
            <person name="Pisabarro A."/>
            <person name="Eastwood D.C."/>
            <person name="Martin F."/>
            <person name="Cullen D."/>
            <person name="Grigoriev I.V."/>
            <person name="Hibbett D.S."/>
        </authorList>
    </citation>
    <scope>NUCLEOTIDE SEQUENCE [LARGE SCALE GENOMIC DNA]</scope>
    <source>
        <strain evidence="5 6">MD-104</strain>
    </source>
</reference>
<evidence type="ECO:0000256" key="1">
    <source>
        <dbReference type="ARBA" id="ARBA00009005"/>
    </source>
</evidence>
<dbReference type="InterPro" id="IPR050452">
    <property type="entry name" value="Metacaspase"/>
</dbReference>
<gene>
    <name evidence="5" type="ORF">WOLCODRAFT_83448</name>
</gene>
<dbReference type="InterPro" id="IPR029030">
    <property type="entry name" value="Caspase-like_dom_sf"/>
</dbReference>
<dbReference type="SUPFAM" id="SSF52129">
    <property type="entry name" value="Caspase-like"/>
    <property type="match status" value="1"/>
</dbReference>
<dbReference type="Pfam" id="PF00656">
    <property type="entry name" value="Peptidase_C14"/>
    <property type="match status" value="1"/>
</dbReference>
<keyword evidence="3" id="KW-0378">Hydrolase</keyword>
<evidence type="ECO:0000259" key="4">
    <source>
        <dbReference type="Pfam" id="PF00656"/>
    </source>
</evidence>
<dbReference type="Proteomes" id="UP000218811">
    <property type="component" value="Unassembled WGS sequence"/>
</dbReference>
<sequence>MSEPKPQIQQGHSHHSAYSKCTGRKKALCIGINYRGQSRELHGCINDAKNVSHFLIKHYNYKSEDVHVLVDDAPGHHNQPTRENILEAMHWLVRDAKPHDSLFFHYSGHGGQTTDLDGDEVDGLDEVIFPVDYKHAGHIVDDDMHKIMVKSLPKGCRLTVRQITLVDAIM</sequence>
<evidence type="ECO:0000256" key="2">
    <source>
        <dbReference type="ARBA" id="ARBA00022703"/>
    </source>
</evidence>
<keyword evidence="2" id="KW-0053">Apoptosis</keyword>
<accession>A0A2H3JM98</accession>
<dbReference type="GO" id="GO:0006508">
    <property type="term" value="P:proteolysis"/>
    <property type="evidence" value="ECO:0007669"/>
    <property type="project" value="InterPro"/>
</dbReference>
<protein>
    <recommendedName>
        <fullName evidence="4">Peptidase C14 caspase domain-containing protein</fullName>
    </recommendedName>
</protein>
<dbReference type="EMBL" id="KB467909">
    <property type="protein sequence ID" value="PCH37127.1"/>
    <property type="molecule type" value="Genomic_DNA"/>
</dbReference>